<evidence type="ECO:0000256" key="8">
    <source>
        <dbReference type="ARBA" id="ARBA00023098"/>
    </source>
</evidence>
<evidence type="ECO:0000313" key="14">
    <source>
        <dbReference type="Proteomes" id="UP000700596"/>
    </source>
</evidence>
<comment type="subcellular location">
    <subcellularLocation>
        <location evidence="1">Membrane</location>
        <topology evidence="1">Multi-pass membrane protein</topology>
    </subcellularLocation>
</comment>
<gene>
    <name evidence="13" type="ORF">B0J11DRAFT_448606</name>
</gene>
<evidence type="ECO:0000256" key="11">
    <source>
        <dbReference type="ARBA" id="ARBA00047375"/>
    </source>
</evidence>
<dbReference type="GO" id="GO:0009922">
    <property type="term" value="F:fatty acid elongase activity"/>
    <property type="evidence" value="ECO:0007669"/>
    <property type="project" value="UniProtKB-EC"/>
</dbReference>
<name>A0A9P9CZI7_9PLEO</name>
<feature type="transmembrane region" description="Helical" evidence="12">
    <location>
        <begin position="56"/>
        <end position="74"/>
    </location>
</feature>
<comment type="similarity">
    <text evidence="2 12">Belongs to the ELO family.</text>
</comment>
<protein>
    <recommendedName>
        <fullName evidence="12">Elongation of fatty acids protein</fullName>
        <ecNumber evidence="12">2.3.1.-</ecNumber>
    </recommendedName>
</protein>
<keyword evidence="4 12" id="KW-0808">Transferase</keyword>
<evidence type="ECO:0000256" key="1">
    <source>
        <dbReference type="ARBA" id="ARBA00004141"/>
    </source>
</evidence>
<feature type="transmembrane region" description="Helical" evidence="12">
    <location>
        <begin position="167"/>
        <end position="188"/>
    </location>
</feature>
<organism evidence="13 14">
    <name type="scientific">Dendryphion nanum</name>
    <dbReference type="NCBI Taxonomy" id="256645"/>
    <lineage>
        <taxon>Eukaryota</taxon>
        <taxon>Fungi</taxon>
        <taxon>Dikarya</taxon>
        <taxon>Ascomycota</taxon>
        <taxon>Pezizomycotina</taxon>
        <taxon>Dothideomycetes</taxon>
        <taxon>Pleosporomycetidae</taxon>
        <taxon>Pleosporales</taxon>
        <taxon>Torulaceae</taxon>
        <taxon>Dendryphion</taxon>
    </lineage>
</organism>
<comment type="catalytic activity">
    <reaction evidence="12">
        <text>an acyl-CoA + malonyl-CoA + H(+) = a 3-oxoacyl-CoA + CO2 + CoA</text>
        <dbReference type="Rhea" id="RHEA:50252"/>
        <dbReference type="ChEBI" id="CHEBI:15378"/>
        <dbReference type="ChEBI" id="CHEBI:16526"/>
        <dbReference type="ChEBI" id="CHEBI:57287"/>
        <dbReference type="ChEBI" id="CHEBI:57384"/>
        <dbReference type="ChEBI" id="CHEBI:58342"/>
        <dbReference type="ChEBI" id="CHEBI:90726"/>
    </reaction>
    <physiologicalReaction direction="left-to-right" evidence="12">
        <dbReference type="Rhea" id="RHEA:50253"/>
    </physiologicalReaction>
</comment>
<evidence type="ECO:0000256" key="7">
    <source>
        <dbReference type="ARBA" id="ARBA00022989"/>
    </source>
</evidence>
<dbReference type="GO" id="GO:0042761">
    <property type="term" value="P:very long-chain fatty acid biosynthetic process"/>
    <property type="evidence" value="ECO:0007669"/>
    <property type="project" value="TreeGrafter"/>
</dbReference>
<keyword evidence="6 12" id="KW-0276">Fatty acid metabolism</keyword>
<dbReference type="InterPro" id="IPR002076">
    <property type="entry name" value="ELO_fam"/>
</dbReference>
<evidence type="ECO:0000256" key="2">
    <source>
        <dbReference type="ARBA" id="ARBA00007263"/>
    </source>
</evidence>
<proteinExistence type="inferred from homology"/>
<dbReference type="EMBL" id="JAGMWT010000030">
    <property type="protein sequence ID" value="KAH7109869.1"/>
    <property type="molecule type" value="Genomic_DNA"/>
</dbReference>
<dbReference type="OrthoDB" id="434092at2759"/>
<keyword evidence="10 12" id="KW-0275">Fatty acid biosynthesis</keyword>
<feature type="transmembrane region" description="Helical" evidence="12">
    <location>
        <begin position="227"/>
        <end position="250"/>
    </location>
</feature>
<dbReference type="AlphaFoldDB" id="A0A9P9CZI7"/>
<evidence type="ECO:0000256" key="10">
    <source>
        <dbReference type="ARBA" id="ARBA00023160"/>
    </source>
</evidence>
<keyword evidence="3 12" id="KW-0444">Lipid biosynthesis</keyword>
<dbReference type="Proteomes" id="UP000700596">
    <property type="component" value="Unassembled WGS sequence"/>
</dbReference>
<feature type="transmembrane region" description="Helical" evidence="12">
    <location>
        <begin position="134"/>
        <end position="155"/>
    </location>
</feature>
<evidence type="ECO:0000256" key="6">
    <source>
        <dbReference type="ARBA" id="ARBA00022832"/>
    </source>
</evidence>
<evidence type="ECO:0000313" key="13">
    <source>
        <dbReference type="EMBL" id="KAH7109869.1"/>
    </source>
</evidence>
<feature type="transmembrane region" description="Helical" evidence="12">
    <location>
        <begin position="262"/>
        <end position="282"/>
    </location>
</feature>
<evidence type="ECO:0000256" key="12">
    <source>
        <dbReference type="RuleBase" id="RU361115"/>
    </source>
</evidence>
<dbReference type="GO" id="GO:0030148">
    <property type="term" value="P:sphingolipid biosynthetic process"/>
    <property type="evidence" value="ECO:0007669"/>
    <property type="project" value="TreeGrafter"/>
</dbReference>
<reference evidence="13" key="1">
    <citation type="journal article" date="2021" name="Nat. Commun.">
        <title>Genetic determinants of endophytism in the Arabidopsis root mycobiome.</title>
        <authorList>
            <person name="Mesny F."/>
            <person name="Miyauchi S."/>
            <person name="Thiergart T."/>
            <person name="Pickel B."/>
            <person name="Atanasova L."/>
            <person name="Karlsson M."/>
            <person name="Huettel B."/>
            <person name="Barry K.W."/>
            <person name="Haridas S."/>
            <person name="Chen C."/>
            <person name="Bauer D."/>
            <person name="Andreopoulos W."/>
            <person name="Pangilinan J."/>
            <person name="LaButti K."/>
            <person name="Riley R."/>
            <person name="Lipzen A."/>
            <person name="Clum A."/>
            <person name="Drula E."/>
            <person name="Henrissat B."/>
            <person name="Kohler A."/>
            <person name="Grigoriev I.V."/>
            <person name="Martin F.M."/>
            <person name="Hacquard S."/>
        </authorList>
    </citation>
    <scope>NUCLEOTIDE SEQUENCE</scope>
    <source>
        <strain evidence="13">MPI-CAGE-CH-0243</strain>
    </source>
</reference>
<evidence type="ECO:0000256" key="3">
    <source>
        <dbReference type="ARBA" id="ARBA00022516"/>
    </source>
</evidence>
<evidence type="ECO:0000256" key="4">
    <source>
        <dbReference type="ARBA" id="ARBA00022679"/>
    </source>
</evidence>
<feature type="transmembrane region" description="Helical" evidence="12">
    <location>
        <begin position="194"/>
        <end position="215"/>
    </location>
</feature>
<dbReference type="GO" id="GO:0005789">
    <property type="term" value="C:endoplasmic reticulum membrane"/>
    <property type="evidence" value="ECO:0007669"/>
    <property type="project" value="TreeGrafter"/>
</dbReference>
<dbReference type="PANTHER" id="PTHR11157:SF134">
    <property type="entry name" value="ELONGATION OF FATTY ACIDS PROTEIN 1-RELATED"/>
    <property type="match status" value="1"/>
</dbReference>
<dbReference type="GO" id="GO:0019367">
    <property type="term" value="P:fatty acid elongation, saturated fatty acid"/>
    <property type="evidence" value="ECO:0007669"/>
    <property type="project" value="TreeGrafter"/>
</dbReference>
<dbReference type="EC" id="2.3.1.-" evidence="12"/>
<feature type="transmembrane region" description="Helical" evidence="12">
    <location>
        <begin position="86"/>
        <end position="105"/>
    </location>
</feature>
<sequence length="329" mass="38031">MKQPQWLDIGRPTLERPFGIRVWPLFDAVFKPLVGYKADEFMFILDYTPLATFQETAAVLLCYYTIVFGGPLLMQNRKPFELKYLFRAYNLLLVGLSGGLMMLFIEQMVPTISNRGTLYAICEYKGGWTDQLVLLYYINYLMKYLELFDTMFLILKKKPLIFLHTYHHGATALLCWTQLIAASAVAWVPITINLFVHVVMYWYYFQASRGIRVWWKRYITQLQITQFVIDIGFIYFAMWTGFVSVLWPWLPNWGNCAGEPEGAYIGVAIISSYLVLFIAFYIKTYNAGAKATKTKKVKTMESAAVAAEQALASQNMDFAHLRQTRNRVG</sequence>
<evidence type="ECO:0000256" key="9">
    <source>
        <dbReference type="ARBA" id="ARBA00023136"/>
    </source>
</evidence>
<keyword evidence="5 12" id="KW-0812">Transmembrane</keyword>
<keyword evidence="7 12" id="KW-1133">Transmembrane helix</keyword>
<comment type="catalytic activity">
    <reaction evidence="11">
        <text>a very-long-chain acyl-CoA + malonyl-CoA + H(+) = a very-long-chain 3-oxoacyl-CoA + CO2 + CoA</text>
        <dbReference type="Rhea" id="RHEA:32727"/>
        <dbReference type="ChEBI" id="CHEBI:15378"/>
        <dbReference type="ChEBI" id="CHEBI:16526"/>
        <dbReference type="ChEBI" id="CHEBI:57287"/>
        <dbReference type="ChEBI" id="CHEBI:57384"/>
        <dbReference type="ChEBI" id="CHEBI:90725"/>
        <dbReference type="ChEBI" id="CHEBI:90736"/>
        <dbReference type="EC" id="2.3.1.199"/>
    </reaction>
</comment>
<dbReference type="PANTHER" id="PTHR11157">
    <property type="entry name" value="FATTY ACID ACYL TRANSFERASE-RELATED"/>
    <property type="match status" value="1"/>
</dbReference>
<dbReference type="PROSITE" id="PS01188">
    <property type="entry name" value="ELO"/>
    <property type="match status" value="1"/>
</dbReference>
<comment type="caution">
    <text evidence="13">The sequence shown here is derived from an EMBL/GenBank/DDBJ whole genome shotgun (WGS) entry which is preliminary data.</text>
</comment>
<dbReference type="GO" id="GO:0034625">
    <property type="term" value="P:fatty acid elongation, monounsaturated fatty acid"/>
    <property type="evidence" value="ECO:0007669"/>
    <property type="project" value="TreeGrafter"/>
</dbReference>
<keyword evidence="14" id="KW-1185">Reference proteome</keyword>
<dbReference type="InterPro" id="IPR030457">
    <property type="entry name" value="ELO_CS"/>
</dbReference>
<dbReference type="Pfam" id="PF01151">
    <property type="entry name" value="ELO"/>
    <property type="match status" value="1"/>
</dbReference>
<keyword evidence="9 12" id="KW-0472">Membrane</keyword>
<accession>A0A9P9CZI7</accession>
<dbReference type="GO" id="GO:0034626">
    <property type="term" value="P:fatty acid elongation, polyunsaturated fatty acid"/>
    <property type="evidence" value="ECO:0007669"/>
    <property type="project" value="TreeGrafter"/>
</dbReference>
<keyword evidence="8 12" id="KW-0443">Lipid metabolism</keyword>
<evidence type="ECO:0000256" key="5">
    <source>
        <dbReference type="ARBA" id="ARBA00022692"/>
    </source>
</evidence>